<evidence type="ECO:0000313" key="2">
    <source>
        <dbReference type="EMBL" id="KAJ7755372.1"/>
    </source>
</evidence>
<keyword evidence="3" id="KW-1185">Reference proteome</keyword>
<protein>
    <submittedName>
        <fullName evidence="2">Uncharacterized protein</fullName>
    </submittedName>
</protein>
<dbReference type="Proteomes" id="UP001215280">
    <property type="component" value="Unassembled WGS sequence"/>
</dbReference>
<dbReference type="EMBL" id="JARJLG010000064">
    <property type="protein sequence ID" value="KAJ7755372.1"/>
    <property type="molecule type" value="Genomic_DNA"/>
</dbReference>
<dbReference type="AlphaFoldDB" id="A0AAD7NCU1"/>
<gene>
    <name evidence="2" type="ORF">DFH07DRAFT_773484</name>
</gene>
<comment type="caution">
    <text evidence="2">The sequence shown here is derived from an EMBL/GenBank/DDBJ whole genome shotgun (WGS) entry which is preliminary data.</text>
</comment>
<feature type="compositionally biased region" description="Basic residues" evidence="1">
    <location>
        <begin position="45"/>
        <end position="60"/>
    </location>
</feature>
<sequence length="196" mass="21576">MLSVLRLWVPEYCLSRTEHRDPKSAASVPARRHPLRFLDREGRPRKSAQPRAHPPRRARVHPGPARRPGYSTAPLDNLADALSYFEALAGVLCCAGVGPERLARLFRNFAMLHRAESELGTQAWDARACSELLRDAAEAVHEILVVGKGAVTAETAAEIIRVVVDAFVAVCDLQLDLLADVEERANQLDETIVDGL</sequence>
<feature type="region of interest" description="Disordered" evidence="1">
    <location>
        <begin position="20"/>
        <end position="71"/>
    </location>
</feature>
<name>A0AAD7NCU1_9AGAR</name>
<organism evidence="2 3">
    <name type="scientific">Mycena maculata</name>
    <dbReference type="NCBI Taxonomy" id="230809"/>
    <lineage>
        <taxon>Eukaryota</taxon>
        <taxon>Fungi</taxon>
        <taxon>Dikarya</taxon>
        <taxon>Basidiomycota</taxon>
        <taxon>Agaricomycotina</taxon>
        <taxon>Agaricomycetes</taxon>
        <taxon>Agaricomycetidae</taxon>
        <taxon>Agaricales</taxon>
        <taxon>Marasmiineae</taxon>
        <taxon>Mycenaceae</taxon>
        <taxon>Mycena</taxon>
    </lineage>
</organism>
<evidence type="ECO:0000256" key="1">
    <source>
        <dbReference type="SAM" id="MobiDB-lite"/>
    </source>
</evidence>
<accession>A0AAD7NCU1</accession>
<proteinExistence type="predicted"/>
<reference evidence="2" key="1">
    <citation type="submission" date="2023-03" db="EMBL/GenBank/DDBJ databases">
        <title>Massive genome expansion in bonnet fungi (Mycena s.s.) driven by repeated elements and novel gene families across ecological guilds.</title>
        <authorList>
            <consortium name="Lawrence Berkeley National Laboratory"/>
            <person name="Harder C.B."/>
            <person name="Miyauchi S."/>
            <person name="Viragh M."/>
            <person name="Kuo A."/>
            <person name="Thoen E."/>
            <person name="Andreopoulos B."/>
            <person name="Lu D."/>
            <person name="Skrede I."/>
            <person name="Drula E."/>
            <person name="Henrissat B."/>
            <person name="Morin E."/>
            <person name="Kohler A."/>
            <person name="Barry K."/>
            <person name="LaButti K."/>
            <person name="Morin E."/>
            <person name="Salamov A."/>
            <person name="Lipzen A."/>
            <person name="Mereny Z."/>
            <person name="Hegedus B."/>
            <person name="Baldrian P."/>
            <person name="Stursova M."/>
            <person name="Weitz H."/>
            <person name="Taylor A."/>
            <person name="Grigoriev I.V."/>
            <person name="Nagy L.G."/>
            <person name="Martin F."/>
            <person name="Kauserud H."/>
        </authorList>
    </citation>
    <scope>NUCLEOTIDE SEQUENCE</scope>
    <source>
        <strain evidence="2">CBHHK188m</strain>
    </source>
</reference>
<evidence type="ECO:0000313" key="3">
    <source>
        <dbReference type="Proteomes" id="UP001215280"/>
    </source>
</evidence>